<name>A0AAD6I7Z2_PENCN</name>
<gene>
    <name evidence="1" type="ORF">N7460_009125</name>
</gene>
<reference evidence="1" key="1">
    <citation type="journal article" date="2023" name="IMA Fungus">
        <title>Comparative genomic study of the Penicillium genus elucidates a diverse pangenome and 15 lateral gene transfer events.</title>
        <authorList>
            <person name="Petersen C."/>
            <person name="Sorensen T."/>
            <person name="Nielsen M.R."/>
            <person name="Sondergaard T.E."/>
            <person name="Sorensen J.L."/>
            <person name="Fitzpatrick D.A."/>
            <person name="Frisvad J.C."/>
            <person name="Nielsen K.L."/>
        </authorList>
    </citation>
    <scope>NUCLEOTIDE SEQUENCE</scope>
    <source>
        <strain evidence="1">IBT 15450</strain>
    </source>
</reference>
<protein>
    <recommendedName>
        <fullName evidence="3">SMP-30/Gluconolactonase/LRE-like region domain-containing protein</fullName>
    </recommendedName>
</protein>
<keyword evidence="2" id="KW-1185">Reference proteome</keyword>
<dbReference type="Proteomes" id="UP001219568">
    <property type="component" value="Unassembled WGS sequence"/>
</dbReference>
<organism evidence="1 2">
    <name type="scientific">Penicillium canescens</name>
    <dbReference type="NCBI Taxonomy" id="5083"/>
    <lineage>
        <taxon>Eukaryota</taxon>
        <taxon>Fungi</taxon>
        <taxon>Dikarya</taxon>
        <taxon>Ascomycota</taxon>
        <taxon>Pezizomycotina</taxon>
        <taxon>Eurotiomycetes</taxon>
        <taxon>Eurotiomycetidae</taxon>
        <taxon>Eurotiales</taxon>
        <taxon>Aspergillaceae</taxon>
        <taxon>Penicillium</taxon>
    </lineage>
</organism>
<dbReference type="PANTHER" id="PTHR42060">
    <property type="entry name" value="NHL REPEAT-CONTAINING PROTEIN-RELATED"/>
    <property type="match status" value="1"/>
</dbReference>
<dbReference type="AlphaFoldDB" id="A0AAD6I7Z2"/>
<dbReference type="Gene3D" id="2.120.10.30">
    <property type="entry name" value="TolB, C-terminal domain"/>
    <property type="match status" value="1"/>
</dbReference>
<evidence type="ECO:0000313" key="1">
    <source>
        <dbReference type="EMBL" id="KAJ6034950.1"/>
    </source>
</evidence>
<sequence length="330" mass="34855">MTFSYYDLKPQNTIMRPQLMLSLTALAGTTFAQSTTQLYNFTSSTAIENSALRPNGHLLLTTFNKGRLYTLNPSTPNPQAELVTALPGATAICGITAIDTDKFAIVGGVRGSYHYDNETLYTVDFSNNAANPIVNIVAHIPDAYMLNGIASLPLQPHIVLIADSRLGSLFRVDTLTGVSKNVFTNRALAASTNASIPIGINGLKIIGDNVYFTNSALNIFAKIPVSDDGMRFGRVEIIARLSAGTSGSDWDDFIIDASGTAYIAQPENSLARITPDGVYSVVAGGSDTLDLIGPTSVQLAPGGKVAYVTTRGGEMGGYTYGGQVVAVKLG</sequence>
<evidence type="ECO:0008006" key="3">
    <source>
        <dbReference type="Google" id="ProtNLM"/>
    </source>
</evidence>
<comment type="caution">
    <text evidence="1">The sequence shown here is derived from an EMBL/GenBank/DDBJ whole genome shotgun (WGS) entry which is preliminary data.</text>
</comment>
<proteinExistence type="predicted"/>
<accession>A0AAD6I7Z2</accession>
<dbReference type="InterPro" id="IPR011042">
    <property type="entry name" value="6-blade_b-propeller_TolB-like"/>
</dbReference>
<dbReference type="InterPro" id="IPR052998">
    <property type="entry name" value="Hetero-Diels-Alderase-like"/>
</dbReference>
<dbReference type="SUPFAM" id="SSF63829">
    <property type="entry name" value="Calcium-dependent phosphotriesterase"/>
    <property type="match status" value="1"/>
</dbReference>
<dbReference type="EMBL" id="JAQJZL010000010">
    <property type="protein sequence ID" value="KAJ6034950.1"/>
    <property type="molecule type" value="Genomic_DNA"/>
</dbReference>
<dbReference type="PANTHER" id="PTHR42060:SF1">
    <property type="entry name" value="NHL REPEAT-CONTAINING PROTEIN"/>
    <property type="match status" value="1"/>
</dbReference>
<evidence type="ECO:0000313" key="2">
    <source>
        <dbReference type="Proteomes" id="UP001219568"/>
    </source>
</evidence>
<reference evidence="1" key="2">
    <citation type="submission" date="2023-01" db="EMBL/GenBank/DDBJ databases">
        <authorList>
            <person name="Petersen C."/>
        </authorList>
    </citation>
    <scope>NUCLEOTIDE SEQUENCE</scope>
    <source>
        <strain evidence="1">IBT 15450</strain>
    </source>
</reference>